<dbReference type="EMBL" id="JAERQJ010000014">
    <property type="protein sequence ID" value="MBL0685916.1"/>
    <property type="molecule type" value="Genomic_DNA"/>
</dbReference>
<dbReference type="Gene3D" id="3.40.50.12780">
    <property type="entry name" value="N-terminal domain of ligase-like"/>
    <property type="match status" value="1"/>
</dbReference>
<dbReference type="Gene3D" id="3.40.50.980">
    <property type="match status" value="2"/>
</dbReference>
<evidence type="ECO:0000256" key="3">
    <source>
        <dbReference type="ARBA" id="ARBA00022553"/>
    </source>
</evidence>
<dbReference type="PROSITE" id="PS00455">
    <property type="entry name" value="AMP_BINDING"/>
    <property type="match status" value="2"/>
</dbReference>
<gene>
    <name evidence="6" type="ORF">JJQ60_20470</name>
</gene>
<dbReference type="Proteomes" id="UP000651057">
    <property type="component" value="Unassembled WGS sequence"/>
</dbReference>
<keyword evidence="4" id="KW-0472">Membrane</keyword>
<dbReference type="Gene3D" id="1.10.1200.10">
    <property type="entry name" value="ACP-like"/>
    <property type="match status" value="2"/>
</dbReference>
<keyword evidence="4" id="KW-0812">Transmembrane</keyword>
<dbReference type="Pfam" id="PF13193">
    <property type="entry name" value="AMP-binding_C"/>
    <property type="match status" value="1"/>
</dbReference>
<organism evidence="6 7">
    <name type="scientific">Aquimarina mytili</name>
    <dbReference type="NCBI Taxonomy" id="874423"/>
    <lineage>
        <taxon>Bacteria</taxon>
        <taxon>Pseudomonadati</taxon>
        <taxon>Bacteroidota</taxon>
        <taxon>Flavobacteriia</taxon>
        <taxon>Flavobacteriales</taxon>
        <taxon>Flavobacteriaceae</taxon>
        <taxon>Aquimarina</taxon>
    </lineage>
</organism>
<keyword evidence="3" id="KW-0597">Phosphoprotein</keyword>
<name>A0A937DDD7_9FLAO</name>
<evidence type="ECO:0000256" key="2">
    <source>
        <dbReference type="ARBA" id="ARBA00022450"/>
    </source>
</evidence>
<keyword evidence="4" id="KW-1133">Transmembrane helix</keyword>
<feature type="transmembrane region" description="Helical" evidence="4">
    <location>
        <begin position="72"/>
        <end position="92"/>
    </location>
</feature>
<dbReference type="InterPro" id="IPR020845">
    <property type="entry name" value="AMP-binding_CS"/>
</dbReference>
<evidence type="ECO:0000259" key="5">
    <source>
        <dbReference type="PROSITE" id="PS50075"/>
    </source>
</evidence>
<dbReference type="InterPro" id="IPR010060">
    <property type="entry name" value="NRPS_synth"/>
</dbReference>
<dbReference type="Gene3D" id="2.30.38.10">
    <property type="entry name" value="Luciferase, Domain 3"/>
    <property type="match status" value="1"/>
</dbReference>
<dbReference type="Gene3D" id="3.30.559.10">
    <property type="entry name" value="Chloramphenicol acetyltransferase-like domain"/>
    <property type="match status" value="2"/>
</dbReference>
<dbReference type="FunFam" id="3.40.50.980:FF:000001">
    <property type="entry name" value="Non-ribosomal peptide synthetase"/>
    <property type="match status" value="1"/>
</dbReference>
<dbReference type="CDD" id="cd19531">
    <property type="entry name" value="LCL_NRPS-like"/>
    <property type="match status" value="1"/>
</dbReference>
<dbReference type="InterPro" id="IPR010071">
    <property type="entry name" value="AA_adenyl_dom"/>
</dbReference>
<proteinExistence type="predicted"/>
<evidence type="ECO:0000256" key="1">
    <source>
        <dbReference type="ARBA" id="ARBA00001957"/>
    </source>
</evidence>
<dbReference type="InterPro" id="IPR009081">
    <property type="entry name" value="PP-bd_ACP"/>
</dbReference>
<dbReference type="Gene3D" id="3.30.559.30">
    <property type="entry name" value="Nonribosomal peptide synthetase, condensation domain"/>
    <property type="match status" value="2"/>
</dbReference>
<feature type="domain" description="Carrier" evidence="5">
    <location>
        <begin position="1616"/>
        <end position="1690"/>
    </location>
</feature>
<dbReference type="PANTHER" id="PTHR45398">
    <property type="match status" value="1"/>
</dbReference>
<dbReference type="PROSITE" id="PS00012">
    <property type="entry name" value="PHOSPHOPANTETHEINE"/>
    <property type="match status" value="1"/>
</dbReference>
<evidence type="ECO:0000313" key="7">
    <source>
        <dbReference type="Proteomes" id="UP000651057"/>
    </source>
</evidence>
<accession>A0A937DDD7</accession>
<feature type="domain" description="Carrier" evidence="5">
    <location>
        <begin position="575"/>
        <end position="650"/>
    </location>
</feature>
<dbReference type="NCBIfam" id="TIGR01720">
    <property type="entry name" value="NRPS-para261"/>
    <property type="match status" value="1"/>
</dbReference>
<dbReference type="Pfam" id="PF00668">
    <property type="entry name" value="Condensation"/>
    <property type="match status" value="2"/>
</dbReference>
<dbReference type="InterPro" id="IPR000873">
    <property type="entry name" value="AMP-dep_synth/lig_dom"/>
</dbReference>
<dbReference type="InterPro" id="IPR036736">
    <property type="entry name" value="ACP-like_sf"/>
</dbReference>
<dbReference type="Pfam" id="PF00550">
    <property type="entry name" value="PP-binding"/>
    <property type="match status" value="2"/>
</dbReference>
<dbReference type="InterPro" id="IPR001242">
    <property type="entry name" value="Condensation_dom"/>
</dbReference>
<reference evidence="6" key="1">
    <citation type="submission" date="2021-01" db="EMBL/GenBank/DDBJ databases">
        <authorList>
            <person name="Zhong Y.L."/>
        </authorList>
    </citation>
    <scope>NUCLEOTIDE SEQUENCE</scope>
    <source>
        <strain evidence="6">KCTC 23302</strain>
    </source>
</reference>
<dbReference type="NCBIfam" id="TIGR01733">
    <property type="entry name" value="AA-adenyl-dom"/>
    <property type="match status" value="1"/>
</dbReference>
<protein>
    <submittedName>
        <fullName evidence="6">Amino acid adenylation domain-containing protein</fullName>
    </submittedName>
</protein>
<evidence type="ECO:0000256" key="4">
    <source>
        <dbReference type="SAM" id="Phobius"/>
    </source>
</evidence>
<dbReference type="Gene3D" id="3.30.300.30">
    <property type="match status" value="2"/>
</dbReference>
<dbReference type="SUPFAM" id="SSF52777">
    <property type="entry name" value="CoA-dependent acyltransferases"/>
    <property type="match status" value="4"/>
</dbReference>
<dbReference type="PROSITE" id="PS50075">
    <property type="entry name" value="CARRIER"/>
    <property type="match status" value="2"/>
</dbReference>
<dbReference type="InterPro" id="IPR023213">
    <property type="entry name" value="CAT-like_dom_sf"/>
</dbReference>
<dbReference type="GO" id="GO:0003824">
    <property type="term" value="F:catalytic activity"/>
    <property type="evidence" value="ECO:0007669"/>
    <property type="project" value="InterPro"/>
</dbReference>
<dbReference type="InterPro" id="IPR045851">
    <property type="entry name" value="AMP-bd_C_sf"/>
</dbReference>
<dbReference type="SUPFAM" id="SSF47336">
    <property type="entry name" value="ACP-like"/>
    <property type="match status" value="2"/>
</dbReference>
<dbReference type="Pfam" id="PF00501">
    <property type="entry name" value="AMP-binding"/>
    <property type="match status" value="2"/>
</dbReference>
<dbReference type="InterPro" id="IPR042099">
    <property type="entry name" value="ANL_N_sf"/>
</dbReference>
<dbReference type="RefSeq" id="WP_201924384.1">
    <property type="nucleotide sequence ID" value="NZ_BAABAX010000024.1"/>
</dbReference>
<dbReference type="SUPFAM" id="SSF56801">
    <property type="entry name" value="Acetyl-CoA synthetase-like"/>
    <property type="match status" value="2"/>
</dbReference>
<dbReference type="InterPro" id="IPR006162">
    <property type="entry name" value="Ppantetheine_attach_site"/>
</dbReference>
<keyword evidence="7" id="KW-1185">Reference proteome</keyword>
<dbReference type="InterPro" id="IPR025110">
    <property type="entry name" value="AMP-bd_C"/>
</dbReference>
<keyword evidence="2" id="KW-0596">Phosphopantetheine</keyword>
<comment type="caution">
    <text evidence="6">The sequence shown here is derived from an EMBL/GenBank/DDBJ whole genome shotgun (WGS) entry which is preliminary data.</text>
</comment>
<comment type="cofactor">
    <cofactor evidence="1">
        <name>pantetheine 4'-phosphate</name>
        <dbReference type="ChEBI" id="CHEBI:47942"/>
    </cofactor>
</comment>
<evidence type="ECO:0000313" key="6">
    <source>
        <dbReference type="EMBL" id="MBL0685916.1"/>
    </source>
</evidence>
<dbReference type="PANTHER" id="PTHR45398:SF1">
    <property type="entry name" value="ENZYME, PUTATIVE (JCVI)-RELATED"/>
    <property type="match status" value="1"/>
</dbReference>
<sequence>MNSLRKHKTLSQVLEFRKNSTRGITFIEGSEKENFLSYQDLYHKAVARLSYLQKQGIKPQNELVFQVNDNEAFIVLFWACILGGIIPVPLSIGRNSEHKQKLFNVWSILKNPYLAISKEEINKLNNHDKEEELAEIKQKIIDVKGEWNSGEDAVLYEAKEDDIAFIQFSSGSTGNPKGVVLTHKNLLTNIFDISTASSYAEEDSMISWMPLTHDMGLIGFHLNPLFIGMNHYLMPTDLFVRRPSIWLDKASEHQVTILCSPNFGYKYVLKHCNVDTSEQWDLNSVRLIYNGAEPISETICNQFLEGLSKYGLKKSAMCPVYGLAEASLAVTISNLEDTIVSFNFDRDQLKIGDKVHITEAQEKNSVSFVKVGKPINHCSLRITNDTNELVKDEVIGHIQIKGPNVTSGYYNNEEATKNAVLESGWVKTGDLGFVKDGELYVTGRLKDIIFSNGQNYYPHDIERIAEKVEGIELNKIAFGGFFNGNTQKEEIIAFVFHRGSLDKFIPIITALKEVVNAEIGLEINSVVPIKNVPKTTSGKLQRFKLLSDYRNGVFNEINEQIKFLISERNLDNIVVPANEKERKLLAIWKNVLDFENISVEKSFFELGGNSLKAAEMMMALVKEFQVEITPDVLYKYQTIRGLASVLTTLKPKEYKAIPKAESSNFYPVSSAQKRLYYAWKMNKKSIAYNTPTAFRIQGRINEEKLKKVISELVNKHDALRMVFDERPNPVFNTDKINEVSITIKNCEGSNIQSELRRLVMPFDLAKGPLFRMAILNSENNDAILFLDFHHIISDGVSIHHFVKEMISQYEGKIVEPLSIGYGDYSNWENNHKDEEVLTSNKSYWLDQLSGDLPELNIELDYPRPPIFTPKGEKLEFEFDNHTTLKLKALAKEQGCTLHALMFTMYHVLIAKYSGANETIIGIPVAGRQHPDIQTMQGMFVNNLPIRNVINGEETIREILRNVDERISNGLLHQDYPFDEMVTTIVNTQNASRNPIFDTMFIYQNMGTTTLIGQDFTLSRYFFDPGYSKFDISMEVFENDKSLKYGIEYNTTLFKKDTILSVQRCFENLVNEILKNPDTQYSRLSLLDTKEANRFTYLFNNDVQTYPKEKSVYHLFEEQAQRTPKSTALEFGSQTMTYEELDNRVNQFALVLKEKGVASQNIVSILLPRSFELVITILGVMKIGGVYVPLDADLPEDRIRYILGHSQCDFLITNSDKEFKVNSDVGSVLPRSITIDKITSSKETLNTDIEFEYNAQDPAYILYTSGTTGKPKGVVVKNTSLTNYICWAAETYIKEKSAKFPLYTSISFDLTVTSIFTPLITGNTIVIYEEEQQEMLIEKVLNDTISTIVKLTPSHLKIIRELHVKSTNSIKRFIIGGEELETSLAKDIYNQFGGQVELYNEYGPTEATVGCMIYKFSPDDTFRTVPIGDPIKNTQIYVLDEYLNPVPVGVRGDLYISGDGLAQGYFKNDVLTNEKFIENPFIEGQKMYRSGDIAVRRSNEALEYIGRSDQQIKINGYRIEIPEIENCLLDHPDIKQATVVCDEVSGEKALHAYYRSVENIKIDYSDLVSFLANRLPYYMIPRSYTYIEKMPLTKNGKIDYKALPVPEFNTNQIEREASENNLEEAILEVWKDIFGTEDISVNDNFFEMGGDSIKAVQISSKLNMKGITLDVKDILTYQTIAITAPYANINLDNEKYDQGFVEGLKALNPIESWFVNQKQPNPNYYNQSVLLNFNEPIHTEVLTQAFMRLINHHDGLRINYKQNENKIWFNEAYINYPFKIEEHKINADDELFEVCTTIKNSMDIENSLLIKAAIIMYPDASEKLFITAHHLVVDGISWRILLDDLKTIYQSLLSGNEPVLPMKTMSLQEWQITLTSLVQKTNFTANEVAYWKAIEEEDFELPYDTETNDWRFKNSRQITVNLDEDQTAHLVKKAHLSYKTNIVTLLSTALSLALQEWINKEEFIIQFENHGRHVENVDVSRTSGWFTAMYPVKLTLIQGTIDDQIKSIKEQLVSVPNNGLGYGISKYMRETELTSNEKLSELRFNYLGQFDQELTNDLFEFSQVFHGSEVGLENILTTKLEINAMVVQEKLQISANYNSKFHKNETISRFLESFLTKLSFIINHTKDQKDIHFTPSDFESVDLEQGELDSLFS</sequence>